<feature type="region of interest" description="Disordered" evidence="13">
    <location>
        <begin position="96"/>
        <end position="115"/>
    </location>
</feature>
<dbReference type="EC" id="2.7.11.1" evidence="3"/>
<comment type="catalytic activity">
    <reaction evidence="11">
        <text>L-seryl-[protein] + ATP = O-phospho-L-seryl-[protein] + ADP + H(+)</text>
        <dbReference type="Rhea" id="RHEA:17989"/>
        <dbReference type="Rhea" id="RHEA-COMP:9863"/>
        <dbReference type="Rhea" id="RHEA-COMP:11604"/>
        <dbReference type="ChEBI" id="CHEBI:15378"/>
        <dbReference type="ChEBI" id="CHEBI:29999"/>
        <dbReference type="ChEBI" id="CHEBI:30616"/>
        <dbReference type="ChEBI" id="CHEBI:83421"/>
        <dbReference type="ChEBI" id="CHEBI:456216"/>
        <dbReference type="EC" id="2.7.11.1"/>
    </reaction>
</comment>
<dbReference type="PROSITE" id="PS00108">
    <property type="entry name" value="PROTEIN_KINASE_ST"/>
    <property type="match status" value="1"/>
</dbReference>
<proteinExistence type="inferred from homology"/>
<feature type="compositionally biased region" description="Basic residues" evidence="13">
    <location>
        <begin position="583"/>
        <end position="604"/>
    </location>
</feature>
<reference evidence="15" key="1">
    <citation type="submission" date="2020-05" db="EMBL/GenBank/DDBJ databases">
        <title>Phylogenomic resolution of chytrid fungi.</title>
        <authorList>
            <person name="Stajich J.E."/>
            <person name="Amses K."/>
            <person name="Simmons R."/>
            <person name="Seto K."/>
            <person name="Myers J."/>
            <person name="Bonds A."/>
            <person name="Quandt C.A."/>
            <person name="Barry K."/>
            <person name="Liu P."/>
            <person name="Grigoriev I."/>
            <person name="Longcore J.E."/>
            <person name="James T.Y."/>
        </authorList>
    </citation>
    <scope>NUCLEOTIDE SEQUENCE</scope>
    <source>
        <strain evidence="15">JEL0513</strain>
    </source>
</reference>
<gene>
    <name evidence="15" type="ORF">HK100_002341</name>
</gene>
<evidence type="ECO:0000256" key="1">
    <source>
        <dbReference type="ARBA" id="ARBA00004266"/>
    </source>
</evidence>
<evidence type="ECO:0000256" key="12">
    <source>
        <dbReference type="PROSITE-ProRule" id="PRU10141"/>
    </source>
</evidence>
<dbReference type="FunFam" id="3.30.200.20:FF:000003">
    <property type="entry name" value="Non-specific serine/threonine protein kinase"/>
    <property type="match status" value="1"/>
</dbReference>
<organism evidence="15 16">
    <name type="scientific">Physocladia obscura</name>
    <dbReference type="NCBI Taxonomy" id="109957"/>
    <lineage>
        <taxon>Eukaryota</taxon>
        <taxon>Fungi</taxon>
        <taxon>Fungi incertae sedis</taxon>
        <taxon>Chytridiomycota</taxon>
        <taxon>Chytridiomycota incertae sedis</taxon>
        <taxon>Chytridiomycetes</taxon>
        <taxon>Chytridiales</taxon>
        <taxon>Chytriomycetaceae</taxon>
        <taxon>Physocladia</taxon>
    </lineage>
</organism>
<evidence type="ECO:0000256" key="4">
    <source>
        <dbReference type="ARBA" id="ARBA00022527"/>
    </source>
</evidence>
<keyword evidence="6" id="KW-0808">Transferase</keyword>
<feature type="region of interest" description="Disordered" evidence="13">
    <location>
        <begin position="577"/>
        <end position="604"/>
    </location>
</feature>
<comment type="catalytic activity">
    <reaction evidence="10">
        <text>L-threonyl-[protein] + ATP = O-phospho-L-threonyl-[protein] + ADP + H(+)</text>
        <dbReference type="Rhea" id="RHEA:46608"/>
        <dbReference type="Rhea" id="RHEA-COMP:11060"/>
        <dbReference type="Rhea" id="RHEA-COMP:11605"/>
        <dbReference type="ChEBI" id="CHEBI:15378"/>
        <dbReference type="ChEBI" id="CHEBI:30013"/>
        <dbReference type="ChEBI" id="CHEBI:30616"/>
        <dbReference type="ChEBI" id="CHEBI:61977"/>
        <dbReference type="ChEBI" id="CHEBI:456216"/>
        <dbReference type="EC" id="2.7.11.1"/>
    </reaction>
</comment>
<dbReference type="EMBL" id="JADGJH010001542">
    <property type="protein sequence ID" value="KAJ3112433.1"/>
    <property type="molecule type" value="Genomic_DNA"/>
</dbReference>
<evidence type="ECO:0000313" key="15">
    <source>
        <dbReference type="EMBL" id="KAJ3112433.1"/>
    </source>
</evidence>
<sequence>MASAQISTLGITLSGESPVPRRPSSKPGVDSNRGELLSNRPFSRLSRDQAGPRVGPYLLGKTLGVGSTGRVKLGTHIETNQKVAIKIIPKESLIRQSSSDSIDSQGSGKQNKLNEKTEREITIMKLIQHPNVMQLYDVYETEKELYLILEHIECGELFDYLVSQGRLPEEEALDFFQQIVFGVDYCHRHMICHRDLKPENLLLNKSLTVKVADFGMASMQVSGKMLETSCGSPHYASPEIIKGEKYNGALADVWSCGVILYALLTGNLPFDDENIRKLLSKVKAGTFKIPDYISGDAKDLIRKMLVVDPSERINMSQVFEHPWFRMQNPKNPESHAYLSHDLTNPVEPQSNELLPQKFKPLIAGFNDPDCLDLEVVSSLGFLGWNGNEKGLIQALLCSEKTMEKVFYNLLCQKKWDSFENYVPEEPLPPSWDKRDRSISSAKRRVGSISISSLPGAQENRESLVSRINIYKSELDLFRQSSNSSIESLVQNFSKEIEDVLELPIYVDESASPKIRNPSVKYEPNGSIQTLKSPLSKSLNIITDNETGNLVVLQKEGNSSIVENTEIDSQKFENVSISNIKTQNRTRKQSNKKCKRKKFDPKKQV</sequence>
<dbReference type="InterPro" id="IPR017441">
    <property type="entry name" value="Protein_kinase_ATP_BS"/>
</dbReference>
<evidence type="ECO:0000256" key="2">
    <source>
        <dbReference type="ARBA" id="ARBA00010791"/>
    </source>
</evidence>
<evidence type="ECO:0000256" key="5">
    <source>
        <dbReference type="ARBA" id="ARBA00022553"/>
    </source>
</evidence>
<evidence type="ECO:0000256" key="9">
    <source>
        <dbReference type="ARBA" id="ARBA00022840"/>
    </source>
</evidence>
<dbReference type="PROSITE" id="PS00107">
    <property type="entry name" value="PROTEIN_KINASE_ATP"/>
    <property type="match status" value="1"/>
</dbReference>
<dbReference type="SUPFAM" id="SSF56112">
    <property type="entry name" value="Protein kinase-like (PK-like)"/>
    <property type="match status" value="1"/>
</dbReference>
<keyword evidence="8" id="KW-0418">Kinase</keyword>
<dbReference type="GO" id="GO:0035556">
    <property type="term" value="P:intracellular signal transduction"/>
    <property type="evidence" value="ECO:0007669"/>
    <property type="project" value="TreeGrafter"/>
</dbReference>
<keyword evidence="16" id="KW-1185">Reference proteome</keyword>
<dbReference type="InterPro" id="IPR011009">
    <property type="entry name" value="Kinase-like_dom_sf"/>
</dbReference>
<dbReference type="Proteomes" id="UP001211907">
    <property type="component" value="Unassembled WGS sequence"/>
</dbReference>
<evidence type="ECO:0000256" key="10">
    <source>
        <dbReference type="ARBA" id="ARBA00047899"/>
    </source>
</evidence>
<dbReference type="FunFam" id="1.10.510.10:FF:000394">
    <property type="entry name" value="Serine/threonine-protein kinase HSL1"/>
    <property type="match status" value="1"/>
</dbReference>
<dbReference type="InterPro" id="IPR008271">
    <property type="entry name" value="Ser/Thr_kinase_AS"/>
</dbReference>
<dbReference type="GO" id="GO:0005940">
    <property type="term" value="C:septin ring"/>
    <property type="evidence" value="ECO:0007669"/>
    <property type="project" value="UniProtKB-ARBA"/>
</dbReference>
<feature type="region of interest" description="Disordered" evidence="13">
    <location>
        <begin position="1"/>
        <end position="53"/>
    </location>
</feature>
<keyword evidence="7 12" id="KW-0547">Nucleotide-binding</keyword>
<accession>A0AAD5SXN1</accession>
<protein>
    <recommendedName>
        <fullName evidence="3">non-specific serine/threonine protein kinase</fullName>
        <ecNumber evidence="3">2.7.11.1</ecNumber>
    </recommendedName>
</protein>
<dbReference type="InterPro" id="IPR000719">
    <property type="entry name" value="Prot_kinase_dom"/>
</dbReference>
<dbReference type="GO" id="GO:0005524">
    <property type="term" value="F:ATP binding"/>
    <property type="evidence" value="ECO:0007669"/>
    <property type="project" value="UniProtKB-UniRule"/>
</dbReference>
<dbReference type="AlphaFoldDB" id="A0AAD5SXN1"/>
<dbReference type="Gene3D" id="1.10.510.10">
    <property type="entry name" value="Transferase(Phosphotransferase) domain 1"/>
    <property type="match status" value="1"/>
</dbReference>
<feature type="compositionally biased region" description="Low complexity" evidence="13">
    <location>
        <begin position="96"/>
        <end position="108"/>
    </location>
</feature>
<feature type="compositionally biased region" description="Polar residues" evidence="13">
    <location>
        <begin position="1"/>
        <end position="15"/>
    </location>
</feature>
<evidence type="ECO:0000256" key="11">
    <source>
        <dbReference type="ARBA" id="ARBA00048679"/>
    </source>
</evidence>
<evidence type="ECO:0000259" key="14">
    <source>
        <dbReference type="PROSITE" id="PS50011"/>
    </source>
</evidence>
<evidence type="ECO:0000313" key="16">
    <source>
        <dbReference type="Proteomes" id="UP001211907"/>
    </source>
</evidence>
<dbReference type="SMART" id="SM00220">
    <property type="entry name" value="S_TKc"/>
    <property type="match status" value="1"/>
</dbReference>
<dbReference type="Pfam" id="PF00069">
    <property type="entry name" value="Pkinase"/>
    <property type="match status" value="1"/>
</dbReference>
<evidence type="ECO:0000256" key="13">
    <source>
        <dbReference type="SAM" id="MobiDB-lite"/>
    </source>
</evidence>
<keyword evidence="9 12" id="KW-0067">ATP-binding</keyword>
<feature type="binding site" evidence="12">
    <location>
        <position position="86"/>
    </location>
    <ligand>
        <name>ATP</name>
        <dbReference type="ChEBI" id="CHEBI:30616"/>
    </ligand>
</feature>
<keyword evidence="4" id="KW-0723">Serine/threonine-protein kinase</keyword>
<dbReference type="GO" id="GO:0005935">
    <property type="term" value="C:cellular bud neck"/>
    <property type="evidence" value="ECO:0007669"/>
    <property type="project" value="UniProtKB-SubCell"/>
</dbReference>
<dbReference type="PROSITE" id="PS50011">
    <property type="entry name" value="PROTEIN_KINASE_DOM"/>
    <property type="match status" value="1"/>
</dbReference>
<dbReference type="CDD" id="cd14081">
    <property type="entry name" value="STKc_BRSK1_2"/>
    <property type="match status" value="1"/>
</dbReference>
<comment type="similarity">
    <text evidence="2">Belongs to the protein kinase superfamily. CAMK Ser/Thr protein kinase family. NIM1 subfamily.</text>
</comment>
<name>A0AAD5SXN1_9FUNG</name>
<feature type="domain" description="Protein kinase" evidence="14">
    <location>
        <begin position="57"/>
        <end position="324"/>
    </location>
</feature>
<keyword evidence="5" id="KW-0597">Phosphoprotein</keyword>
<evidence type="ECO:0000256" key="6">
    <source>
        <dbReference type="ARBA" id="ARBA00022679"/>
    </source>
</evidence>
<dbReference type="PANTHER" id="PTHR24346:SF110">
    <property type="entry name" value="NON-SPECIFIC SERINE_THREONINE PROTEIN KINASE"/>
    <property type="match status" value="1"/>
</dbReference>
<dbReference type="GO" id="GO:0004674">
    <property type="term" value="F:protein serine/threonine kinase activity"/>
    <property type="evidence" value="ECO:0007669"/>
    <property type="project" value="UniProtKB-KW"/>
</dbReference>
<comment type="subcellular location">
    <subcellularLocation>
        <location evidence="1">Bud neck</location>
    </subcellularLocation>
</comment>
<comment type="caution">
    <text evidence="15">The sequence shown here is derived from an EMBL/GenBank/DDBJ whole genome shotgun (WGS) entry which is preliminary data.</text>
</comment>
<dbReference type="PANTHER" id="PTHR24346">
    <property type="entry name" value="MAP/MICROTUBULE AFFINITY-REGULATING KINASE"/>
    <property type="match status" value="1"/>
</dbReference>
<evidence type="ECO:0000256" key="3">
    <source>
        <dbReference type="ARBA" id="ARBA00012513"/>
    </source>
</evidence>
<evidence type="ECO:0000256" key="8">
    <source>
        <dbReference type="ARBA" id="ARBA00022777"/>
    </source>
</evidence>
<evidence type="ECO:0000256" key="7">
    <source>
        <dbReference type="ARBA" id="ARBA00022741"/>
    </source>
</evidence>